<comment type="caution">
    <text evidence="4">The sequence shown here is derived from an EMBL/GenBank/DDBJ whole genome shotgun (WGS) entry which is preliminary data.</text>
</comment>
<proteinExistence type="inferred from homology"/>
<accession>A0ABU1Y621</accession>
<keyword evidence="2" id="KW-0378">Hydrolase</keyword>
<dbReference type="InterPro" id="IPR017853">
    <property type="entry name" value="GH"/>
</dbReference>
<evidence type="ECO:0000259" key="3">
    <source>
        <dbReference type="Pfam" id="PF00728"/>
    </source>
</evidence>
<comment type="similarity">
    <text evidence="1">Belongs to the glycosyl hydrolase 20 family.</text>
</comment>
<keyword evidence="5" id="KW-1185">Reference proteome</keyword>
<protein>
    <submittedName>
        <fullName evidence="4">N-acetyl-beta-hexosaminidase</fullName>
    </submittedName>
</protein>
<evidence type="ECO:0000256" key="2">
    <source>
        <dbReference type="ARBA" id="ARBA00022801"/>
    </source>
</evidence>
<evidence type="ECO:0000313" key="4">
    <source>
        <dbReference type="EMBL" id="MDR7209677.1"/>
    </source>
</evidence>
<evidence type="ECO:0000313" key="5">
    <source>
        <dbReference type="Proteomes" id="UP001269081"/>
    </source>
</evidence>
<evidence type="ECO:0000256" key="1">
    <source>
        <dbReference type="ARBA" id="ARBA00006285"/>
    </source>
</evidence>
<dbReference type="Proteomes" id="UP001269081">
    <property type="component" value="Unassembled WGS sequence"/>
</dbReference>
<organism evidence="4 5">
    <name type="scientific">Flavobacterium piscis</name>
    <dbReference type="NCBI Taxonomy" id="1114874"/>
    <lineage>
        <taxon>Bacteria</taxon>
        <taxon>Pseudomonadati</taxon>
        <taxon>Bacteroidota</taxon>
        <taxon>Flavobacteriia</taxon>
        <taxon>Flavobacteriales</taxon>
        <taxon>Flavobacteriaceae</taxon>
        <taxon>Flavobacterium</taxon>
    </lineage>
</organism>
<dbReference type="EMBL" id="JAVDWQ010000004">
    <property type="protein sequence ID" value="MDR7209677.1"/>
    <property type="molecule type" value="Genomic_DNA"/>
</dbReference>
<dbReference type="InterPro" id="IPR015883">
    <property type="entry name" value="Glyco_hydro_20_cat"/>
</dbReference>
<dbReference type="Pfam" id="PF00728">
    <property type="entry name" value="Glyco_hydro_20"/>
    <property type="match status" value="1"/>
</dbReference>
<feature type="domain" description="Glycoside hydrolase family 20 catalytic" evidence="3">
    <location>
        <begin position="1"/>
        <end position="63"/>
    </location>
</feature>
<reference evidence="4 5" key="1">
    <citation type="submission" date="2023-07" db="EMBL/GenBank/DDBJ databases">
        <title>Sorghum-associated microbial communities from plants grown in Nebraska, USA.</title>
        <authorList>
            <person name="Schachtman D."/>
        </authorList>
    </citation>
    <scope>NUCLEOTIDE SEQUENCE [LARGE SCALE GENOMIC DNA]</scope>
    <source>
        <strain evidence="4 5">4129</strain>
    </source>
</reference>
<name>A0ABU1Y621_9FLAO</name>
<sequence>MKDEHELQSYLTTRIEKFLNANGRQILGWDEMFEGGLVPNAAVMSWRGESGGITAARQKHDVIS</sequence>
<dbReference type="Gene3D" id="3.20.20.80">
    <property type="entry name" value="Glycosidases"/>
    <property type="match status" value="1"/>
</dbReference>
<gene>
    <name evidence="4" type="ORF">J2W48_001615</name>
</gene>
<dbReference type="SUPFAM" id="SSF51445">
    <property type="entry name" value="(Trans)glycosidases"/>
    <property type="match status" value="1"/>
</dbReference>